<dbReference type="SMART" id="SM00980">
    <property type="entry name" value="THAP"/>
    <property type="match status" value="1"/>
</dbReference>
<accession>A0ABD1EGE9</accession>
<dbReference type="SUPFAM" id="SSF57716">
    <property type="entry name" value="Glucocorticoid receptor-like (DNA-binding domain)"/>
    <property type="match status" value="1"/>
</dbReference>
<evidence type="ECO:0000259" key="6">
    <source>
        <dbReference type="PROSITE" id="PS50950"/>
    </source>
</evidence>
<evidence type="ECO:0000313" key="7">
    <source>
        <dbReference type="EMBL" id="KAL1493761.1"/>
    </source>
</evidence>
<name>A0ABD1EGE9_HYPHA</name>
<dbReference type="GO" id="GO:0008270">
    <property type="term" value="F:zinc ion binding"/>
    <property type="evidence" value="ECO:0007669"/>
    <property type="project" value="UniProtKB-KW"/>
</dbReference>
<keyword evidence="2 5" id="KW-0863">Zinc-finger</keyword>
<keyword evidence="8" id="KW-1185">Reference proteome</keyword>
<evidence type="ECO:0000313" key="8">
    <source>
        <dbReference type="Proteomes" id="UP001566132"/>
    </source>
</evidence>
<comment type="caution">
    <text evidence="7">The sequence shown here is derived from an EMBL/GenBank/DDBJ whole genome shotgun (WGS) entry which is preliminary data.</text>
</comment>
<gene>
    <name evidence="7" type="ORF">ABEB36_009454</name>
</gene>
<keyword evidence="4 5" id="KW-0238">DNA-binding</keyword>
<dbReference type="InterPro" id="IPR006612">
    <property type="entry name" value="THAP_Znf"/>
</dbReference>
<dbReference type="Pfam" id="PF05485">
    <property type="entry name" value="THAP"/>
    <property type="match status" value="1"/>
</dbReference>
<dbReference type="InterPro" id="IPR038441">
    <property type="entry name" value="THAP_Znf_sf"/>
</dbReference>
<evidence type="ECO:0000256" key="1">
    <source>
        <dbReference type="ARBA" id="ARBA00022723"/>
    </source>
</evidence>
<evidence type="ECO:0000256" key="3">
    <source>
        <dbReference type="ARBA" id="ARBA00022833"/>
    </source>
</evidence>
<keyword evidence="1" id="KW-0479">Metal-binding</keyword>
<evidence type="ECO:0000256" key="5">
    <source>
        <dbReference type="PROSITE-ProRule" id="PRU00309"/>
    </source>
</evidence>
<organism evidence="7 8">
    <name type="scientific">Hypothenemus hampei</name>
    <name type="common">Coffee berry borer</name>
    <dbReference type="NCBI Taxonomy" id="57062"/>
    <lineage>
        <taxon>Eukaryota</taxon>
        <taxon>Metazoa</taxon>
        <taxon>Ecdysozoa</taxon>
        <taxon>Arthropoda</taxon>
        <taxon>Hexapoda</taxon>
        <taxon>Insecta</taxon>
        <taxon>Pterygota</taxon>
        <taxon>Neoptera</taxon>
        <taxon>Endopterygota</taxon>
        <taxon>Coleoptera</taxon>
        <taxon>Polyphaga</taxon>
        <taxon>Cucujiformia</taxon>
        <taxon>Curculionidae</taxon>
        <taxon>Scolytinae</taxon>
        <taxon>Hypothenemus</taxon>
    </lineage>
</organism>
<dbReference type="Gene3D" id="6.20.210.20">
    <property type="entry name" value="THAP domain"/>
    <property type="match status" value="1"/>
</dbReference>
<dbReference type="EMBL" id="JBDJPC010000007">
    <property type="protein sequence ID" value="KAL1493761.1"/>
    <property type="molecule type" value="Genomic_DNA"/>
</dbReference>
<dbReference type="PROSITE" id="PS50950">
    <property type="entry name" value="ZF_THAP"/>
    <property type="match status" value="1"/>
</dbReference>
<feature type="domain" description="THAP-type" evidence="6">
    <location>
        <begin position="6"/>
        <end position="90"/>
    </location>
</feature>
<evidence type="ECO:0000256" key="2">
    <source>
        <dbReference type="ARBA" id="ARBA00022771"/>
    </source>
</evidence>
<sequence length="211" mass="24769">MALRRLKYRCIVPSCNEAYVVKNDPQNNTHFFRVSKARHMLWQQALKCYFSSLTIPEGKSTYICDRHFADNAFTRTDKSRLHKSAIPSIFQLQNNQFNFHHDDKHIKSQMTIDNIETPSCSQTNQHTILNDTEKTIVCSNPPPNNIPIINQIKLTPNLSKKRKISVELQQETPRKKLKSNNILRQINEKSFINLTPKKKKLYLQYKKKTKK</sequence>
<dbReference type="GO" id="GO:0003677">
    <property type="term" value="F:DNA binding"/>
    <property type="evidence" value="ECO:0007669"/>
    <property type="project" value="UniProtKB-UniRule"/>
</dbReference>
<reference evidence="7 8" key="1">
    <citation type="submission" date="2024-05" db="EMBL/GenBank/DDBJ databases">
        <title>Genetic variation in Jamaican populations of the coffee berry borer (Hypothenemus hampei).</title>
        <authorList>
            <person name="Errbii M."/>
            <person name="Myrie A."/>
        </authorList>
    </citation>
    <scope>NUCLEOTIDE SEQUENCE [LARGE SCALE GENOMIC DNA]</scope>
    <source>
        <strain evidence="7">JA-Hopewell-2020-01-JO</strain>
        <tissue evidence="7">Whole body</tissue>
    </source>
</reference>
<evidence type="ECO:0000256" key="4">
    <source>
        <dbReference type="ARBA" id="ARBA00023125"/>
    </source>
</evidence>
<proteinExistence type="predicted"/>
<protein>
    <recommendedName>
        <fullName evidence="6">THAP-type domain-containing protein</fullName>
    </recommendedName>
</protein>
<dbReference type="AlphaFoldDB" id="A0ABD1EGE9"/>
<keyword evidence="3" id="KW-0862">Zinc</keyword>
<dbReference type="Proteomes" id="UP001566132">
    <property type="component" value="Unassembled WGS sequence"/>
</dbReference>